<keyword evidence="4" id="KW-1185">Reference proteome</keyword>
<proteinExistence type="predicted"/>
<dbReference type="OrthoDB" id="7340239at2"/>
<name>A0A5C4MYE5_9RHOB</name>
<evidence type="ECO:0000256" key="1">
    <source>
        <dbReference type="SAM" id="SignalP"/>
    </source>
</evidence>
<dbReference type="InterPro" id="IPR009739">
    <property type="entry name" value="LprI-like_N"/>
</dbReference>
<dbReference type="EMBL" id="VDFU01000014">
    <property type="protein sequence ID" value="TNC48993.1"/>
    <property type="molecule type" value="Genomic_DNA"/>
</dbReference>
<feature type="chain" id="PRO_5022663175" evidence="1">
    <location>
        <begin position="20"/>
        <end position="128"/>
    </location>
</feature>
<comment type="caution">
    <text evidence="3">The sequence shown here is derived from an EMBL/GenBank/DDBJ whole genome shotgun (WGS) entry which is preliminary data.</text>
</comment>
<organism evidence="3 4">
    <name type="scientific">Rubellimicrobium rubrum</name>
    <dbReference type="NCBI Taxonomy" id="2585369"/>
    <lineage>
        <taxon>Bacteria</taxon>
        <taxon>Pseudomonadati</taxon>
        <taxon>Pseudomonadota</taxon>
        <taxon>Alphaproteobacteria</taxon>
        <taxon>Rhodobacterales</taxon>
        <taxon>Roseobacteraceae</taxon>
        <taxon>Rubellimicrobium</taxon>
    </lineage>
</organism>
<protein>
    <submittedName>
        <fullName evidence="3">DUF1311 domain-containing protein</fullName>
    </submittedName>
</protein>
<dbReference type="Gene3D" id="1.20.1270.180">
    <property type="match status" value="1"/>
</dbReference>
<dbReference type="RefSeq" id="WP_139077274.1">
    <property type="nucleotide sequence ID" value="NZ_VDFU01000014.1"/>
</dbReference>
<feature type="domain" description="Lysozyme inhibitor LprI-like N-terminal" evidence="2">
    <location>
        <begin position="22"/>
        <end position="120"/>
    </location>
</feature>
<sequence>MRLVLLLMAAAAGPALAQAADCSEAVTQADLNECAYEGWQAADRDLNDAYAAAVAKARDYDATSSTPAAEDTLREAQRAWVAYRDPACKAQAFPLTGGAAYPMEQFGCLQRLTEQRTEMLWLFARYPE</sequence>
<gene>
    <name evidence="3" type="ORF">FHG66_12570</name>
</gene>
<keyword evidence="1" id="KW-0732">Signal</keyword>
<feature type="signal peptide" evidence="1">
    <location>
        <begin position="1"/>
        <end position="19"/>
    </location>
</feature>
<evidence type="ECO:0000313" key="3">
    <source>
        <dbReference type="EMBL" id="TNC48993.1"/>
    </source>
</evidence>
<dbReference type="AlphaFoldDB" id="A0A5C4MYE5"/>
<accession>A0A5C4MYE5</accession>
<evidence type="ECO:0000313" key="4">
    <source>
        <dbReference type="Proteomes" id="UP000305887"/>
    </source>
</evidence>
<dbReference type="Pfam" id="PF07007">
    <property type="entry name" value="LprI"/>
    <property type="match status" value="1"/>
</dbReference>
<dbReference type="Proteomes" id="UP000305887">
    <property type="component" value="Unassembled WGS sequence"/>
</dbReference>
<evidence type="ECO:0000259" key="2">
    <source>
        <dbReference type="Pfam" id="PF07007"/>
    </source>
</evidence>
<reference evidence="3 4" key="1">
    <citation type="submission" date="2019-06" db="EMBL/GenBank/DDBJ databases">
        <title>YIM 131921 draft genome.</title>
        <authorList>
            <person name="Jiang L."/>
        </authorList>
    </citation>
    <scope>NUCLEOTIDE SEQUENCE [LARGE SCALE GENOMIC DNA]</scope>
    <source>
        <strain evidence="3 4">YIM 131921</strain>
    </source>
</reference>